<accession>A0A4R6G631</accession>
<keyword evidence="5" id="KW-1185">Reference proteome</keyword>
<dbReference type="Proteomes" id="UP000294737">
    <property type="component" value="Unassembled WGS sequence"/>
</dbReference>
<dbReference type="InterPro" id="IPR028081">
    <property type="entry name" value="Leu-bd"/>
</dbReference>
<evidence type="ECO:0000313" key="4">
    <source>
        <dbReference type="EMBL" id="TDN89989.1"/>
    </source>
</evidence>
<dbReference type="Gene3D" id="3.40.50.2300">
    <property type="match status" value="2"/>
</dbReference>
<dbReference type="PANTHER" id="PTHR47235:SF1">
    <property type="entry name" value="BLR6548 PROTEIN"/>
    <property type="match status" value="1"/>
</dbReference>
<dbReference type="Pfam" id="PF13458">
    <property type="entry name" value="Peripla_BP_6"/>
    <property type="match status" value="1"/>
</dbReference>
<organism evidence="4 5">
    <name type="scientific">Herminiimonas fonticola</name>
    <dbReference type="NCBI Taxonomy" id="303380"/>
    <lineage>
        <taxon>Bacteria</taxon>
        <taxon>Pseudomonadati</taxon>
        <taxon>Pseudomonadota</taxon>
        <taxon>Betaproteobacteria</taxon>
        <taxon>Burkholderiales</taxon>
        <taxon>Oxalobacteraceae</taxon>
        <taxon>Herminiimonas</taxon>
    </lineage>
</organism>
<dbReference type="CDD" id="cd06326">
    <property type="entry name" value="PBP1_ABC_ligand_binding-like"/>
    <property type="match status" value="1"/>
</dbReference>
<comment type="similarity">
    <text evidence="1">Belongs to the leucine-binding protein family.</text>
</comment>
<reference evidence="4 5" key="1">
    <citation type="submission" date="2019-03" db="EMBL/GenBank/DDBJ databases">
        <title>Genomic Encyclopedia of Type Strains, Phase IV (KMG-IV): sequencing the most valuable type-strain genomes for metagenomic binning, comparative biology and taxonomic classification.</title>
        <authorList>
            <person name="Goeker M."/>
        </authorList>
    </citation>
    <scope>NUCLEOTIDE SEQUENCE [LARGE SCALE GENOMIC DNA]</scope>
    <source>
        <strain evidence="4 5">DSM 18555</strain>
    </source>
</reference>
<dbReference type="SUPFAM" id="SSF53822">
    <property type="entry name" value="Periplasmic binding protein-like I"/>
    <property type="match status" value="1"/>
</dbReference>
<dbReference type="InterPro" id="IPR028082">
    <property type="entry name" value="Peripla_BP_I"/>
</dbReference>
<keyword evidence="2" id="KW-0732">Signal</keyword>
<dbReference type="EMBL" id="SNWF01000005">
    <property type="protein sequence ID" value="TDN89989.1"/>
    <property type="molecule type" value="Genomic_DNA"/>
</dbReference>
<feature type="domain" description="Leucine-binding protein" evidence="3">
    <location>
        <begin position="15"/>
        <end position="351"/>
    </location>
</feature>
<evidence type="ECO:0000313" key="5">
    <source>
        <dbReference type="Proteomes" id="UP000294737"/>
    </source>
</evidence>
<dbReference type="RefSeq" id="WP_241523062.1">
    <property type="nucleotide sequence ID" value="NZ_PTLZ01000002.1"/>
</dbReference>
<comment type="caution">
    <text evidence="4">The sequence shown here is derived from an EMBL/GenBank/DDBJ whole genome shotgun (WGS) entry which is preliminary data.</text>
</comment>
<name>A0A4R6G631_9BURK</name>
<evidence type="ECO:0000256" key="1">
    <source>
        <dbReference type="ARBA" id="ARBA00010062"/>
    </source>
</evidence>
<evidence type="ECO:0000256" key="2">
    <source>
        <dbReference type="ARBA" id="ARBA00022729"/>
    </source>
</evidence>
<evidence type="ECO:0000259" key="3">
    <source>
        <dbReference type="Pfam" id="PF13458"/>
    </source>
</evidence>
<proteinExistence type="inferred from homology"/>
<protein>
    <submittedName>
        <fullName evidence="4">Amino acid/amide ABC transporter substrate-binding protein (HAAT family)</fullName>
    </submittedName>
</protein>
<gene>
    <name evidence="4" type="ORF">EV677_2059</name>
</gene>
<dbReference type="PANTHER" id="PTHR47235">
    <property type="entry name" value="BLR6548 PROTEIN"/>
    <property type="match status" value="1"/>
</dbReference>
<dbReference type="AlphaFoldDB" id="A0A4R6G631"/>
<sequence>MMSSAAFSAEDANAIVIGQAIDLSSPNAAIGRDYVAGIKTYFDALNSTGGIGGKKVRYVVRDDQATPSVAAKAVTELIERDQVDFLLGGVGDNVTQAVLNAPAFKRSNLVLFAPLVDAIELSNNRILFWRPGYLQEVQHILSHFAPLGIKNVGIVYQDSPTTQEAFSSLSTELRGRGLNLTGTVRLGSNEKLNAQEASRLASTQPGFVIVIADTIGTALFLKEFRKFASQTYVAGTSLINLETLRELAGARAVEWTVFSQVVPNPNTGKTPIQLEHLTMMKKYRDEPPSSLTLEGFVVAKALTKTIQRSKRSTRMALQDLMAQDTNIELGGLSVNVSGKSNHLSNYVDIALFKKNGLIF</sequence>